<dbReference type="PANTHER" id="PTHR42915:SF1">
    <property type="entry name" value="PEPTIDOGLYCAN BETA-N-ACETYLMURAMIDASE NAMZ"/>
    <property type="match status" value="1"/>
</dbReference>
<dbReference type="AlphaFoldDB" id="A0A250JYQ4"/>
<dbReference type="InterPro" id="IPR008302">
    <property type="entry name" value="NamZ"/>
</dbReference>
<dbReference type="OrthoDB" id="5705574at2"/>
<protein>
    <recommendedName>
        <fullName evidence="5">DUF1343 domain-containing protein</fullName>
    </recommendedName>
</protein>
<dbReference type="InterPro" id="IPR048503">
    <property type="entry name" value="NamZ_C"/>
</dbReference>
<dbReference type="PANTHER" id="PTHR42915">
    <property type="entry name" value="HYPOTHETICAL 460 KDA PROTEIN IN FEUA-SIGW INTERGENIC REGION [PRECURSOR]"/>
    <property type="match status" value="1"/>
</dbReference>
<feature type="domain" description="Peptidoglycan beta-N-acetylmuramidase NamZ N-terminal" evidence="1">
    <location>
        <begin position="37"/>
        <end position="241"/>
    </location>
</feature>
<evidence type="ECO:0008006" key="5">
    <source>
        <dbReference type="Google" id="ProtNLM"/>
    </source>
</evidence>
<dbReference type="KEGG" id="mmas:MYMAC_004098"/>
<sequence length="406" mass="44423">MCRPSGLAEEGKAVTKVKTGLDVWVAQGFSALKGKRVGAIVNPTSVDARFRHLADLLAGAEGVTLAALFGPEHGIRGEAQYMVAVDEARDRRTGVPVYSLYGSTFESLSPRQESLQGLDALVFDIQDVGSRYYTYVYTMALAMKAAAKARVPFYVLDRPNPLNGVAMEGNLVGEGFRSFVGLYALPNRHGMTAGELARLFNTQEGFGCELTVVACEGWRRGQFWDETGLPFISPSPNMPTADTALVYPGMCLGEGTNVSEGRGTCRPFEQFGAPWVDTDKLLARLAKEDLPGVAFRAVGFTPTFDKYTGQSCNGAFIHVTDRQAFQPLRTGIAIFQALRDLHPGDFAWRADAYEFVEDVPAFDLLCGTDQVRRGIEAGWPLERLLEGFSAQTETFARHRAPYLLYA</sequence>
<dbReference type="InterPro" id="IPR048502">
    <property type="entry name" value="NamZ_N"/>
</dbReference>
<dbReference type="GO" id="GO:0033922">
    <property type="term" value="F:peptidoglycan beta-N-acetylmuramidase activity"/>
    <property type="evidence" value="ECO:0007669"/>
    <property type="project" value="InterPro"/>
</dbReference>
<name>A0A250JYQ4_9BACT</name>
<keyword evidence="4" id="KW-1185">Reference proteome</keyword>
<evidence type="ECO:0000313" key="3">
    <source>
        <dbReference type="EMBL" id="ATB48471.1"/>
    </source>
</evidence>
<dbReference type="PIRSF" id="PIRSF016719">
    <property type="entry name" value="UCP016719"/>
    <property type="match status" value="1"/>
</dbReference>
<feature type="domain" description="Peptidoglycan beta-N-acetylmuramidase NamZ C-terminal" evidence="2">
    <location>
        <begin position="245"/>
        <end position="405"/>
    </location>
</feature>
<evidence type="ECO:0000259" key="2">
    <source>
        <dbReference type="Pfam" id="PF20732"/>
    </source>
</evidence>
<dbReference type="Pfam" id="PF20732">
    <property type="entry name" value="NamZ_C"/>
    <property type="match status" value="1"/>
</dbReference>
<evidence type="ECO:0000259" key="1">
    <source>
        <dbReference type="Pfam" id="PF07075"/>
    </source>
</evidence>
<proteinExistence type="predicted"/>
<dbReference type="RefSeq" id="WP_095959324.1">
    <property type="nucleotide sequence ID" value="NZ_CP022203.1"/>
</dbReference>
<reference evidence="3 4" key="1">
    <citation type="submission" date="2017-06" db="EMBL/GenBank/DDBJ databases">
        <title>Sequencing and comparative analysis of myxobacterial genomes.</title>
        <authorList>
            <person name="Rupp O."/>
            <person name="Goesmann A."/>
            <person name="Sogaard-Andersen L."/>
        </authorList>
    </citation>
    <scope>NUCLEOTIDE SEQUENCE [LARGE SCALE GENOMIC DNA]</scope>
    <source>
        <strain evidence="3 4">DSM 14697</strain>
    </source>
</reference>
<gene>
    <name evidence="3" type="ORF">MYMAC_004098</name>
</gene>
<evidence type="ECO:0000313" key="4">
    <source>
        <dbReference type="Proteomes" id="UP000217343"/>
    </source>
</evidence>
<dbReference type="EMBL" id="CP022203">
    <property type="protein sequence ID" value="ATB48471.1"/>
    <property type="molecule type" value="Genomic_DNA"/>
</dbReference>
<dbReference type="Gene3D" id="3.90.1150.140">
    <property type="match status" value="1"/>
</dbReference>
<dbReference type="Pfam" id="PF07075">
    <property type="entry name" value="NamZ_N"/>
    <property type="match status" value="1"/>
</dbReference>
<accession>A0A250JYQ4</accession>
<organism evidence="3 4">
    <name type="scientific">Corallococcus macrosporus DSM 14697</name>
    <dbReference type="NCBI Taxonomy" id="1189310"/>
    <lineage>
        <taxon>Bacteria</taxon>
        <taxon>Pseudomonadati</taxon>
        <taxon>Myxococcota</taxon>
        <taxon>Myxococcia</taxon>
        <taxon>Myxococcales</taxon>
        <taxon>Cystobacterineae</taxon>
        <taxon>Myxococcaceae</taxon>
        <taxon>Corallococcus</taxon>
    </lineage>
</organism>
<dbReference type="Proteomes" id="UP000217343">
    <property type="component" value="Chromosome"/>
</dbReference>
<dbReference type="Gene3D" id="3.40.50.12170">
    <property type="entry name" value="Uncharacterised protein PF07075, DUF1343"/>
    <property type="match status" value="1"/>
</dbReference>